<reference evidence="2" key="1">
    <citation type="submission" date="2022-08" db="EMBL/GenBank/DDBJ databases">
        <title>A Global Phylogenomic Analysis of the Shiitake Genus Lentinula.</title>
        <authorList>
            <consortium name="DOE Joint Genome Institute"/>
            <person name="Sierra-Patev S."/>
            <person name="Min B."/>
            <person name="Naranjo-Ortiz M."/>
            <person name="Looney B."/>
            <person name="Konkel Z."/>
            <person name="Slot J.C."/>
            <person name="Sakamoto Y."/>
            <person name="Steenwyk J.L."/>
            <person name="Rokas A."/>
            <person name="Carro J."/>
            <person name="Camarero S."/>
            <person name="Ferreira P."/>
            <person name="Molpeceres G."/>
            <person name="Ruiz-Duenas F.J."/>
            <person name="Serrano A."/>
            <person name="Henrissat B."/>
            <person name="Drula E."/>
            <person name="Hughes K.W."/>
            <person name="Mata J.L."/>
            <person name="Ishikawa N.K."/>
            <person name="Vargas-Isla R."/>
            <person name="Ushijima S."/>
            <person name="Smith C.A."/>
            <person name="Ahrendt S."/>
            <person name="Andreopoulos W."/>
            <person name="He G."/>
            <person name="Labutti K."/>
            <person name="Lipzen A."/>
            <person name="Ng V."/>
            <person name="Riley R."/>
            <person name="Sandor L."/>
            <person name="Barry K."/>
            <person name="Martinez A.T."/>
            <person name="Xiao Y."/>
            <person name="Gibbons J.G."/>
            <person name="Terashima K."/>
            <person name="Grigoriev I.V."/>
            <person name="Hibbett D.S."/>
        </authorList>
    </citation>
    <scope>NUCLEOTIDE SEQUENCE</scope>
    <source>
        <strain evidence="2">RHP3577 ss4</strain>
    </source>
</reference>
<accession>A0ABQ8VLR6</accession>
<comment type="caution">
    <text evidence="2">The sequence shown here is derived from an EMBL/GenBank/DDBJ whole genome shotgun (WGS) entry which is preliminary data.</text>
</comment>
<dbReference type="Proteomes" id="UP001150217">
    <property type="component" value="Unassembled WGS sequence"/>
</dbReference>
<feature type="region of interest" description="Disordered" evidence="1">
    <location>
        <begin position="1"/>
        <end position="60"/>
    </location>
</feature>
<evidence type="ECO:0000256" key="1">
    <source>
        <dbReference type="SAM" id="MobiDB-lite"/>
    </source>
</evidence>
<protein>
    <submittedName>
        <fullName evidence="2">Uncharacterized protein</fullName>
    </submittedName>
</protein>
<evidence type="ECO:0000313" key="3">
    <source>
        <dbReference type="Proteomes" id="UP001150217"/>
    </source>
</evidence>
<organism evidence="2 3">
    <name type="scientific">Lentinula lateritia</name>
    <dbReference type="NCBI Taxonomy" id="40482"/>
    <lineage>
        <taxon>Eukaryota</taxon>
        <taxon>Fungi</taxon>
        <taxon>Dikarya</taxon>
        <taxon>Basidiomycota</taxon>
        <taxon>Agaricomycotina</taxon>
        <taxon>Agaricomycetes</taxon>
        <taxon>Agaricomycetidae</taxon>
        <taxon>Agaricales</taxon>
        <taxon>Marasmiineae</taxon>
        <taxon>Omphalotaceae</taxon>
        <taxon>Lentinula</taxon>
    </lineage>
</organism>
<proteinExistence type="predicted"/>
<sequence>MNHKKLNRLAKRHYRPSSGSDDDDYKPSESQQLSLVAKKHRPAESLPTHINGSPLPPRSSFLAAMDANQDLADSHVFDDDVGSQQFIDNLLATNGLDSSLNSEEMEDYNSDIDNVEYNLESQKPDLYGSSPAPSSPGKPLSTYYQIVTEEYGVTEIADLGQETSAFCPHSASACACADFLLTQYHQLNKCLAQERHENEQLIAQNFRQNIRLKHVAHLLGKSLGSFGRSHDAEPNTLSIMKKEAEAALVAARKDAEEARAAQKTAEGLLQLANNMRLEILALVQDHL</sequence>
<dbReference type="EMBL" id="JANVFT010000022">
    <property type="protein sequence ID" value="KAJ4497332.1"/>
    <property type="molecule type" value="Genomic_DNA"/>
</dbReference>
<evidence type="ECO:0000313" key="2">
    <source>
        <dbReference type="EMBL" id="KAJ4497332.1"/>
    </source>
</evidence>
<name>A0ABQ8VLR6_9AGAR</name>
<keyword evidence="3" id="KW-1185">Reference proteome</keyword>
<feature type="compositionally biased region" description="Basic residues" evidence="1">
    <location>
        <begin position="1"/>
        <end position="15"/>
    </location>
</feature>
<gene>
    <name evidence="2" type="ORF">C8R41DRAFT_917679</name>
</gene>